<dbReference type="EMBL" id="SFCI01000625">
    <property type="protein sequence ID" value="TFY78733.1"/>
    <property type="molecule type" value="Genomic_DNA"/>
</dbReference>
<dbReference type="OrthoDB" id="3266957at2759"/>
<feature type="compositionally biased region" description="Low complexity" evidence="1">
    <location>
        <begin position="9"/>
        <end position="24"/>
    </location>
</feature>
<feature type="compositionally biased region" description="Acidic residues" evidence="1">
    <location>
        <begin position="232"/>
        <end position="243"/>
    </location>
</feature>
<reference evidence="2 3" key="1">
    <citation type="submission" date="2019-02" db="EMBL/GenBank/DDBJ databases">
        <title>Genome sequencing of the rare red list fungi Hericium alpestre (H. flagellum).</title>
        <authorList>
            <person name="Buettner E."/>
            <person name="Kellner H."/>
        </authorList>
    </citation>
    <scope>NUCLEOTIDE SEQUENCE [LARGE SCALE GENOMIC DNA]</scope>
    <source>
        <strain evidence="2 3">DSM 108284</strain>
    </source>
</reference>
<feature type="region of interest" description="Disordered" evidence="1">
    <location>
        <begin position="95"/>
        <end position="125"/>
    </location>
</feature>
<proteinExistence type="predicted"/>
<feature type="compositionally biased region" description="Polar residues" evidence="1">
    <location>
        <begin position="25"/>
        <end position="50"/>
    </location>
</feature>
<feature type="compositionally biased region" description="Basic and acidic residues" evidence="1">
    <location>
        <begin position="95"/>
        <end position="112"/>
    </location>
</feature>
<protein>
    <submittedName>
        <fullName evidence="2">Uncharacterized protein</fullName>
    </submittedName>
</protein>
<feature type="region of interest" description="Disordered" evidence="1">
    <location>
        <begin position="219"/>
        <end position="278"/>
    </location>
</feature>
<evidence type="ECO:0000256" key="1">
    <source>
        <dbReference type="SAM" id="MobiDB-lite"/>
    </source>
</evidence>
<dbReference type="STRING" id="135208.A0A4Y9ZXI6"/>
<keyword evidence="3" id="KW-1185">Reference proteome</keyword>
<name>A0A4Y9ZXI6_9AGAM</name>
<feature type="region of interest" description="Disordered" evidence="1">
    <location>
        <begin position="1"/>
        <end position="77"/>
    </location>
</feature>
<dbReference type="AlphaFoldDB" id="A0A4Y9ZXI6"/>
<comment type="caution">
    <text evidence="2">The sequence shown here is derived from an EMBL/GenBank/DDBJ whole genome shotgun (WGS) entry which is preliminary data.</text>
</comment>
<evidence type="ECO:0000313" key="3">
    <source>
        <dbReference type="Proteomes" id="UP000298061"/>
    </source>
</evidence>
<feature type="compositionally biased region" description="Gly residues" evidence="1">
    <location>
        <begin position="259"/>
        <end position="270"/>
    </location>
</feature>
<dbReference type="Proteomes" id="UP000298061">
    <property type="component" value="Unassembled WGS sequence"/>
</dbReference>
<accession>A0A4Y9ZXI6</accession>
<evidence type="ECO:0000313" key="2">
    <source>
        <dbReference type="EMBL" id="TFY78733.1"/>
    </source>
</evidence>
<gene>
    <name evidence="2" type="ORF">EWM64_g5276</name>
</gene>
<sequence length="278" mass="30455">MPRDSQLGKKQQAAAKKRAAPASKNRGSATSRSQAGRQDPASAQDTTGNARQRRAEPDGRAGLSRRPVQKRPPIRSAAARDLENELESLKKQLESAKRQLQDKNQNREEEQMIPRPKGIGKGRGGIADAMGLDGDEEDRYLYVRMLHDMRTVVENANVDWSLPYRKQDPEKMGRIYKRMRTLFPILSRYQNNWATGLMVQQYMNNHRKYAAACGYTTAAGKGSRCGTSDELQSIDDIIDDEAAEGPGGGGESDEETEDGGAGSGNGNGGEGELEGDDD</sequence>
<organism evidence="2 3">
    <name type="scientific">Hericium alpestre</name>
    <dbReference type="NCBI Taxonomy" id="135208"/>
    <lineage>
        <taxon>Eukaryota</taxon>
        <taxon>Fungi</taxon>
        <taxon>Dikarya</taxon>
        <taxon>Basidiomycota</taxon>
        <taxon>Agaricomycotina</taxon>
        <taxon>Agaricomycetes</taxon>
        <taxon>Russulales</taxon>
        <taxon>Hericiaceae</taxon>
        <taxon>Hericium</taxon>
    </lineage>
</organism>